<feature type="compositionally biased region" description="Polar residues" evidence="3">
    <location>
        <begin position="7"/>
        <end position="28"/>
    </location>
</feature>
<dbReference type="SUPFAM" id="SSF54236">
    <property type="entry name" value="Ubiquitin-like"/>
    <property type="match status" value="1"/>
</dbReference>
<dbReference type="PANTHER" id="PTHR46102:SF2">
    <property type="entry name" value="AXIN"/>
    <property type="match status" value="1"/>
</dbReference>
<dbReference type="Proteomes" id="UP000286415">
    <property type="component" value="Unassembled WGS sequence"/>
</dbReference>
<dbReference type="GO" id="GO:0090090">
    <property type="term" value="P:negative regulation of canonical Wnt signaling pathway"/>
    <property type="evidence" value="ECO:0007669"/>
    <property type="project" value="InterPro"/>
</dbReference>
<organism evidence="5 6">
    <name type="scientific">Clonorchis sinensis</name>
    <name type="common">Chinese liver fluke</name>
    <dbReference type="NCBI Taxonomy" id="79923"/>
    <lineage>
        <taxon>Eukaryota</taxon>
        <taxon>Metazoa</taxon>
        <taxon>Spiralia</taxon>
        <taxon>Lophotrochozoa</taxon>
        <taxon>Platyhelminthes</taxon>
        <taxon>Trematoda</taxon>
        <taxon>Digenea</taxon>
        <taxon>Opisthorchiida</taxon>
        <taxon>Opisthorchiata</taxon>
        <taxon>Opisthorchiidae</taxon>
        <taxon>Clonorchis</taxon>
    </lineage>
</organism>
<dbReference type="GO" id="GO:0019901">
    <property type="term" value="F:protein kinase binding"/>
    <property type="evidence" value="ECO:0007669"/>
    <property type="project" value="TreeGrafter"/>
</dbReference>
<dbReference type="GO" id="GO:0060090">
    <property type="term" value="F:molecular adaptor activity"/>
    <property type="evidence" value="ECO:0007669"/>
    <property type="project" value="TreeGrafter"/>
</dbReference>
<dbReference type="OrthoDB" id="6288189at2759"/>
<dbReference type="EMBL" id="NIRI02000056">
    <property type="protein sequence ID" value="KAG5443335.1"/>
    <property type="molecule type" value="Genomic_DNA"/>
</dbReference>
<dbReference type="GO" id="GO:0032436">
    <property type="term" value="P:positive regulation of proteasomal ubiquitin-dependent protein catabolic process"/>
    <property type="evidence" value="ECO:0007669"/>
    <property type="project" value="TreeGrafter"/>
</dbReference>
<accession>A0A8T1M3D9</accession>
<dbReference type="Pfam" id="PF00778">
    <property type="entry name" value="DIX"/>
    <property type="match status" value="1"/>
</dbReference>
<dbReference type="InterPro" id="IPR001158">
    <property type="entry name" value="DIX"/>
</dbReference>
<dbReference type="GO" id="GO:0016055">
    <property type="term" value="P:Wnt signaling pathway"/>
    <property type="evidence" value="ECO:0007669"/>
    <property type="project" value="UniProtKB-KW"/>
</dbReference>
<dbReference type="GO" id="GO:0008013">
    <property type="term" value="F:beta-catenin binding"/>
    <property type="evidence" value="ECO:0007669"/>
    <property type="project" value="TreeGrafter"/>
</dbReference>
<protein>
    <recommendedName>
        <fullName evidence="4">DIX domain-containing protein</fullName>
    </recommendedName>
</protein>
<reference evidence="5 6" key="2">
    <citation type="journal article" date="2021" name="Genomics">
        <title>High-quality reference genome for Clonorchis sinensis.</title>
        <authorList>
            <person name="Young N.D."/>
            <person name="Stroehlein A.J."/>
            <person name="Kinkar L."/>
            <person name="Wang T."/>
            <person name="Sohn W.M."/>
            <person name="Chang B.C.H."/>
            <person name="Kaur P."/>
            <person name="Weisz D."/>
            <person name="Dudchenko O."/>
            <person name="Aiden E.L."/>
            <person name="Korhonen P.K."/>
            <person name="Gasser R.B."/>
        </authorList>
    </citation>
    <scope>NUCLEOTIDE SEQUENCE [LARGE SCALE GENOMIC DNA]</scope>
    <source>
        <strain evidence="5">Cs-k2</strain>
    </source>
</reference>
<evidence type="ECO:0000256" key="3">
    <source>
        <dbReference type="SAM" id="MobiDB-lite"/>
    </source>
</evidence>
<reference evidence="5 6" key="1">
    <citation type="journal article" date="2018" name="Biotechnol. Adv.">
        <title>Improved genomic resources and new bioinformatic workflow for the carcinogenic parasite Clonorchis sinensis: Biotechnological implications.</title>
        <authorList>
            <person name="Wang D."/>
            <person name="Korhonen P.K."/>
            <person name="Gasser R.B."/>
            <person name="Young N.D."/>
        </authorList>
    </citation>
    <scope>NUCLEOTIDE SEQUENCE [LARGE SCALE GENOMIC DNA]</scope>
    <source>
        <strain evidence="5">Cs-k2</strain>
    </source>
</reference>
<dbReference type="GO" id="GO:0030877">
    <property type="term" value="C:beta-catenin destruction complex"/>
    <property type="evidence" value="ECO:0007669"/>
    <property type="project" value="TreeGrafter"/>
</dbReference>
<dbReference type="GO" id="GO:0005886">
    <property type="term" value="C:plasma membrane"/>
    <property type="evidence" value="ECO:0007669"/>
    <property type="project" value="TreeGrafter"/>
</dbReference>
<keyword evidence="1 2" id="KW-0879">Wnt signaling pathway</keyword>
<feature type="compositionally biased region" description="Polar residues" evidence="3">
    <location>
        <begin position="435"/>
        <end position="449"/>
    </location>
</feature>
<feature type="region of interest" description="Disordered" evidence="3">
    <location>
        <begin position="435"/>
        <end position="461"/>
    </location>
</feature>
<evidence type="ECO:0000259" key="4">
    <source>
        <dbReference type="PROSITE" id="PS50841"/>
    </source>
</evidence>
<proteinExistence type="predicted"/>
<evidence type="ECO:0000256" key="1">
    <source>
        <dbReference type="ARBA" id="ARBA00022687"/>
    </source>
</evidence>
<dbReference type="GO" id="GO:0031625">
    <property type="term" value="F:ubiquitin protein ligase binding"/>
    <property type="evidence" value="ECO:0007669"/>
    <property type="project" value="TreeGrafter"/>
</dbReference>
<feature type="compositionally biased region" description="Low complexity" evidence="3">
    <location>
        <begin position="49"/>
        <end position="61"/>
    </location>
</feature>
<dbReference type="PROSITE" id="PS50841">
    <property type="entry name" value="DIX"/>
    <property type="match status" value="1"/>
</dbReference>
<dbReference type="AlphaFoldDB" id="A0A8T1M3D9"/>
<dbReference type="PANTHER" id="PTHR46102">
    <property type="entry name" value="AXIN"/>
    <property type="match status" value="1"/>
</dbReference>
<feature type="region of interest" description="Disordered" evidence="3">
    <location>
        <begin position="1"/>
        <end position="75"/>
    </location>
</feature>
<dbReference type="GO" id="GO:0005634">
    <property type="term" value="C:nucleus"/>
    <property type="evidence" value="ECO:0007669"/>
    <property type="project" value="TreeGrafter"/>
</dbReference>
<evidence type="ECO:0000313" key="5">
    <source>
        <dbReference type="EMBL" id="KAG5443335.1"/>
    </source>
</evidence>
<feature type="domain" description="DIX" evidence="4">
    <location>
        <begin position="491"/>
        <end position="585"/>
    </location>
</feature>
<name>A0A8T1M3D9_CLOSI</name>
<sequence length="587" mass="67207">KNPEYNDGTSRPVSGISTHEADSNLSDSPNDELDRQWCGAFNSVLHIHSPSSPKSSTESPSVVIKNRTEGSPNGWEELSALDWSPNEMNIQAEVENLSVEEAPKEAQMEQASNKNSETVADGALEDQLKATRSAAFDLHSSLASFSWAQALFAQSAREELSQPIRAESILDHHLSRVWRKRARCMLAEDRLERQERRMRERSPEETLPTYQVGRYPSGYTPHLDLRLLNHLQCKMDLKGCSSNNYDLEKAHERMDLLKENGIKHVHCCERPWSRPIASWIQSGHLAAPPVTKTPTTTCQIHCSECHYRQCHHHHHHHHHHYYHYHYHCCPTHLNLSEFDGHLLAHNETKQQKPFYISSRDQQACHPAKTPVSELRHDLNIDMKHQSMLSSYSSSSSSSFCLHKKCLCLDGHQRSSNSQCKRYRDPHMSTLRVKHCSSTPNLTQSHTVSTRNDDNKTRSYFKTPPRFSSGQQLCTSHSYRTSQAPTDRNGTMSGFCVVYAIPGEQWPHLTYWEDTQITLGQFKRLVANTNRSSIKAVCQSNRCYRFFFKCPSDEFPPGVVYQEYCDDNSHLPQWNGSVWGKVETCELP</sequence>
<keyword evidence="6" id="KW-1185">Reference proteome</keyword>
<comment type="caution">
    <text evidence="5">The sequence shown here is derived from an EMBL/GenBank/DDBJ whole genome shotgun (WGS) entry which is preliminary data.</text>
</comment>
<feature type="non-terminal residue" evidence="5">
    <location>
        <position position="1"/>
    </location>
</feature>
<dbReference type="Gene3D" id="2.40.240.130">
    <property type="match status" value="1"/>
</dbReference>
<gene>
    <name evidence="5" type="ORF">CSKR_202778</name>
</gene>
<dbReference type="InterPro" id="IPR038207">
    <property type="entry name" value="DIX_dom_sf"/>
</dbReference>
<dbReference type="SMART" id="SM00021">
    <property type="entry name" value="DAX"/>
    <property type="match status" value="1"/>
</dbReference>
<evidence type="ECO:0000256" key="2">
    <source>
        <dbReference type="PROSITE-ProRule" id="PRU00069"/>
    </source>
</evidence>
<dbReference type="InterPro" id="IPR029071">
    <property type="entry name" value="Ubiquitin-like_domsf"/>
</dbReference>
<dbReference type="InterPro" id="IPR043581">
    <property type="entry name" value="Axin-like"/>
</dbReference>
<dbReference type="GO" id="GO:0048468">
    <property type="term" value="P:cell development"/>
    <property type="evidence" value="ECO:0007669"/>
    <property type="project" value="TreeGrafter"/>
</dbReference>
<evidence type="ECO:0000313" key="6">
    <source>
        <dbReference type="Proteomes" id="UP000286415"/>
    </source>
</evidence>